<keyword evidence="6 14" id="KW-0808">Transferase</keyword>
<evidence type="ECO:0000313" key="14">
    <source>
        <dbReference type="EMBL" id="MEX1665907.1"/>
    </source>
</evidence>
<keyword evidence="15" id="KW-1185">Reference proteome</keyword>
<evidence type="ECO:0000256" key="3">
    <source>
        <dbReference type="ARBA" id="ARBA00008342"/>
    </source>
</evidence>
<evidence type="ECO:0000256" key="1">
    <source>
        <dbReference type="ARBA" id="ARBA00003937"/>
    </source>
</evidence>
<evidence type="ECO:0000256" key="8">
    <source>
        <dbReference type="ARBA" id="ARBA00029894"/>
    </source>
</evidence>
<comment type="pathway">
    <text evidence="2">Siderophore biosynthesis; enterobactin biosynthesis.</text>
</comment>
<accession>A0ABV3TXK6</accession>
<evidence type="ECO:0000259" key="12">
    <source>
        <dbReference type="Pfam" id="PF01648"/>
    </source>
</evidence>
<dbReference type="Proteomes" id="UP001557484">
    <property type="component" value="Unassembled WGS sequence"/>
</dbReference>
<dbReference type="PANTHER" id="PTHR38096">
    <property type="entry name" value="ENTEROBACTIN SYNTHASE COMPONENT D"/>
    <property type="match status" value="1"/>
</dbReference>
<comment type="catalytic activity">
    <reaction evidence="11">
        <text>apo-[peptidyl-carrier protein] + CoA = holo-[peptidyl-carrier protein] + adenosine 3',5'-bisphosphate + H(+)</text>
        <dbReference type="Rhea" id="RHEA:46228"/>
        <dbReference type="Rhea" id="RHEA-COMP:11479"/>
        <dbReference type="Rhea" id="RHEA-COMP:11480"/>
        <dbReference type="ChEBI" id="CHEBI:15378"/>
        <dbReference type="ChEBI" id="CHEBI:29999"/>
        <dbReference type="ChEBI" id="CHEBI:57287"/>
        <dbReference type="ChEBI" id="CHEBI:58343"/>
        <dbReference type="ChEBI" id="CHEBI:64479"/>
    </reaction>
</comment>
<feature type="domain" description="4'-phosphopantetheinyl transferase" evidence="12">
    <location>
        <begin position="127"/>
        <end position="217"/>
    </location>
</feature>
<evidence type="ECO:0000256" key="4">
    <source>
        <dbReference type="ARBA" id="ARBA00011503"/>
    </source>
</evidence>
<dbReference type="SUPFAM" id="SSF56214">
    <property type="entry name" value="4'-phosphopantetheinyl transferase"/>
    <property type="match status" value="1"/>
</dbReference>
<dbReference type="GO" id="GO:0016740">
    <property type="term" value="F:transferase activity"/>
    <property type="evidence" value="ECO:0007669"/>
    <property type="project" value="UniProtKB-KW"/>
</dbReference>
<dbReference type="RefSeq" id="WP_368376001.1">
    <property type="nucleotide sequence ID" value="NZ_JBFRYB010000001.1"/>
</dbReference>
<dbReference type="EMBL" id="JBFRYB010000001">
    <property type="protein sequence ID" value="MEX1665907.1"/>
    <property type="molecule type" value="Genomic_DNA"/>
</dbReference>
<organism evidence="14 15">
    <name type="scientific">Zhongshania arctica</name>
    <dbReference type="NCBI Taxonomy" id="3238302"/>
    <lineage>
        <taxon>Bacteria</taxon>
        <taxon>Pseudomonadati</taxon>
        <taxon>Pseudomonadota</taxon>
        <taxon>Gammaproteobacteria</taxon>
        <taxon>Cellvibrionales</taxon>
        <taxon>Spongiibacteraceae</taxon>
        <taxon>Zhongshania</taxon>
    </lineage>
</organism>
<comment type="function">
    <text evidence="1">Involved in the biosynthesis of the siderophore enterobactin (enterochelin), which is a macrocyclic trimeric lactone of N-(2,3-dihydroxybenzoyl)-serine. The serine trilactone serves as a scaffolding for the three catechol functionalities that provide hexadentate coordination for the tightly ligated iron(2+) atoms. Plays an essential role in the assembly of the enterobactin by catalyzing the transfer of the 4'-phosphopantetheine (Ppant) moiety from coenzyme A to the apo-domains of both EntB (ArCP domain) and EntF (PCP domain) to yield their holo-forms which make them competent for the activation of 2,3-dihydroxybenzoate (DHB) and L-serine, respectively.</text>
</comment>
<dbReference type="Pfam" id="PF01648">
    <property type="entry name" value="ACPS"/>
    <property type="match status" value="1"/>
</dbReference>
<evidence type="ECO:0000256" key="9">
    <source>
        <dbReference type="ARBA" id="ARBA00031996"/>
    </source>
</evidence>
<keyword evidence="7" id="KW-0259">Enterobactin biosynthesis</keyword>
<gene>
    <name evidence="14" type="ORF">AB4875_10435</name>
</gene>
<protein>
    <recommendedName>
        <fullName evidence="5">Enterobactin synthase component D</fullName>
    </recommendedName>
    <alternativeName>
        <fullName evidence="8">4'-phosphopantetheinyl transferase EntD</fullName>
    </alternativeName>
    <alternativeName>
        <fullName evidence="9">Enterochelin synthase D</fullName>
    </alternativeName>
</protein>
<comment type="catalytic activity">
    <reaction evidence="10">
        <text>apo-[aryl-carrier protein] + CoA = holo-[aryl-carrier protein] + adenosine 3',5'-bisphosphate + H(+)</text>
        <dbReference type="Rhea" id="RHEA:48404"/>
        <dbReference type="Rhea" id="RHEA-COMP:15903"/>
        <dbReference type="Rhea" id="RHEA-COMP:17557"/>
        <dbReference type="ChEBI" id="CHEBI:15378"/>
        <dbReference type="ChEBI" id="CHEBI:29999"/>
        <dbReference type="ChEBI" id="CHEBI:57287"/>
        <dbReference type="ChEBI" id="CHEBI:58343"/>
        <dbReference type="ChEBI" id="CHEBI:64479"/>
    </reaction>
</comment>
<evidence type="ECO:0000256" key="10">
    <source>
        <dbReference type="ARBA" id="ARBA00049176"/>
    </source>
</evidence>
<dbReference type="PRINTS" id="PR01399">
    <property type="entry name" value="ENTSNTHTASED"/>
</dbReference>
<feature type="domain" description="4'-phosphopantetheinyl transferase N-terminal" evidence="13">
    <location>
        <begin position="52"/>
        <end position="112"/>
    </location>
</feature>
<evidence type="ECO:0000256" key="5">
    <source>
        <dbReference type="ARBA" id="ARBA00019087"/>
    </source>
</evidence>
<evidence type="ECO:0000256" key="2">
    <source>
        <dbReference type="ARBA" id="ARBA00004993"/>
    </source>
</evidence>
<dbReference type="InterPro" id="IPR041354">
    <property type="entry name" value="4PPT_N"/>
</dbReference>
<proteinExistence type="inferred from homology"/>
<dbReference type="InterPro" id="IPR003542">
    <property type="entry name" value="Enbac_synth_compD-like"/>
</dbReference>
<dbReference type="InterPro" id="IPR008278">
    <property type="entry name" value="4-PPantetheinyl_Trfase_dom"/>
</dbReference>
<dbReference type="PANTHER" id="PTHR38096:SF1">
    <property type="entry name" value="ENTEROBACTIN SYNTHASE COMPONENT D"/>
    <property type="match status" value="1"/>
</dbReference>
<evidence type="ECO:0000259" key="13">
    <source>
        <dbReference type="Pfam" id="PF17837"/>
    </source>
</evidence>
<dbReference type="InterPro" id="IPR037143">
    <property type="entry name" value="4-PPantetheinyl_Trfase_dom_sf"/>
</dbReference>
<evidence type="ECO:0000256" key="11">
    <source>
        <dbReference type="ARBA" id="ARBA00049191"/>
    </source>
</evidence>
<name>A0ABV3TXK6_9GAMM</name>
<evidence type="ECO:0000313" key="15">
    <source>
        <dbReference type="Proteomes" id="UP001557484"/>
    </source>
</evidence>
<sequence>MNAAYTLSLFVSSANYLTLPGFEGVCAHCRFDIKHYNDALYRHYKVPFPASLQTASVQRKADFLAGRITANLAFIKLGLPPQVIEIGEHRNPVWPSSVQGSITHHSSSAYCMMILRPTGVSAGISAGIDLESYLSASESTSLASGILSSIEFELVSANFSRFERGLTLIFSAKESLFKALYPAVGHYFDFLDVGVSAISIDSRELQLILLRDLSPRCLKGDTITVYWQESAETILSWVLPNSCAIATRAHQ</sequence>
<reference evidence="14 15" key="1">
    <citation type="journal article" date="2011" name="Int. J. Syst. Evol. Microbiol.">
        <title>Zhongshania antarctica gen. nov., sp. nov. and Zhongshania guokunii sp. nov., gammaproteobacteria respectively isolated from coastal attached (fast) ice and surface seawater of the Antarctic.</title>
        <authorList>
            <person name="Li H.J."/>
            <person name="Zhang X.Y."/>
            <person name="Chen C.X."/>
            <person name="Zhang Y.J."/>
            <person name="Gao Z.M."/>
            <person name="Yu Y."/>
            <person name="Chen X.L."/>
            <person name="Chen B."/>
            <person name="Zhang Y.Z."/>
        </authorList>
    </citation>
    <scope>NUCLEOTIDE SEQUENCE [LARGE SCALE GENOMIC DNA]</scope>
    <source>
        <strain evidence="14 15">R06B22</strain>
    </source>
</reference>
<evidence type="ECO:0000256" key="7">
    <source>
        <dbReference type="ARBA" id="ARBA00023191"/>
    </source>
</evidence>
<dbReference type="Pfam" id="PF17837">
    <property type="entry name" value="4PPT_N"/>
    <property type="match status" value="1"/>
</dbReference>
<comment type="similarity">
    <text evidence="3">Belongs to the P-Pant transferase superfamily. EntD family.</text>
</comment>
<comment type="caution">
    <text evidence="14">The sequence shown here is derived from an EMBL/GenBank/DDBJ whole genome shotgun (WGS) entry which is preliminary data.</text>
</comment>
<evidence type="ECO:0000256" key="6">
    <source>
        <dbReference type="ARBA" id="ARBA00022679"/>
    </source>
</evidence>
<comment type="subunit">
    <text evidence="4">EntB, EntD, EntE, and EntF form a multienzyme complex called enterobactin synthase.</text>
</comment>